<organism evidence="2">
    <name type="scientific">Rosellinia necatrix</name>
    <name type="common">White root-rot fungus</name>
    <dbReference type="NCBI Taxonomy" id="77044"/>
    <lineage>
        <taxon>Eukaryota</taxon>
        <taxon>Fungi</taxon>
        <taxon>Dikarya</taxon>
        <taxon>Ascomycota</taxon>
        <taxon>Pezizomycotina</taxon>
        <taxon>Sordariomycetes</taxon>
        <taxon>Xylariomycetidae</taxon>
        <taxon>Xylariales</taxon>
        <taxon>Xylariaceae</taxon>
        <taxon>Rosellinia</taxon>
    </lineage>
</organism>
<protein>
    <submittedName>
        <fullName evidence="2">Uncharacterized protein</fullName>
    </submittedName>
</protein>
<accession>A0A1W2TFE8</accession>
<proteinExistence type="predicted"/>
<sequence>MRVTALAAAFLGFVIPAALAAPPAEPINEMGAVKLSTIAFGQQLQNNDQANHWVIWFSHKKACPPLVVLGSLANSPCNSTFGVPGSSNLTFGYCDEHGEPGALFSDGVFVRDCKKSRKKIKCNDHDIIRHGKCHGS</sequence>
<keyword evidence="1" id="KW-0732">Signal</keyword>
<evidence type="ECO:0000313" key="2">
    <source>
        <dbReference type="EMBL" id="GAP86777.1"/>
    </source>
</evidence>
<dbReference type="OrthoDB" id="4438755at2759"/>
<evidence type="ECO:0000313" key="3">
    <source>
        <dbReference type="Proteomes" id="UP000054516"/>
    </source>
</evidence>
<keyword evidence="3" id="KW-1185">Reference proteome</keyword>
<reference evidence="2" key="1">
    <citation type="submission" date="2016-03" db="EMBL/GenBank/DDBJ databases">
        <title>Draft genome sequence of Rosellinia necatrix.</title>
        <authorList>
            <person name="Kanematsu S."/>
        </authorList>
    </citation>
    <scope>NUCLEOTIDE SEQUENCE [LARGE SCALE GENOMIC DNA]</scope>
    <source>
        <strain evidence="2">W97</strain>
    </source>
</reference>
<evidence type="ECO:0000256" key="1">
    <source>
        <dbReference type="SAM" id="SignalP"/>
    </source>
</evidence>
<feature type="signal peptide" evidence="1">
    <location>
        <begin position="1"/>
        <end position="20"/>
    </location>
</feature>
<dbReference type="AlphaFoldDB" id="A0A1W2TFE8"/>
<dbReference type="EMBL" id="DF977466">
    <property type="protein sequence ID" value="GAP86777.1"/>
    <property type="molecule type" value="Genomic_DNA"/>
</dbReference>
<feature type="chain" id="PRO_5010713475" evidence="1">
    <location>
        <begin position="21"/>
        <end position="136"/>
    </location>
</feature>
<name>A0A1W2TFE8_ROSNE</name>
<dbReference type="Proteomes" id="UP000054516">
    <property type="component" value="Unassembled WGS sequence"/>
</dbReference>
<gene>
    <name evidence="2" type="ORF">SAMD00023353_2101040</name>
</gene>